<feature type="transmembrane region" description="Helical" evidence="1">
    <location>
        <begin position="67"/>
        <end position="88"/>
    </location>
</feature>
<sequence>MVRLIRFIIDGNALEALGVLVVVLLVRWGLSLIFAPKLPTADTLLGGNTPPPPPLTPEPDRTPSSLFSLKLALGLLAAVLAVGGVLFINRDSGGLLHVVVSDKAPGQEFDLRVDDAPVEPVLRIGQHLAYPVPSGRHEIYLRDPGIGVTRIFRVDIQEGDAFMLSVHPDTCAVQIDMSPLTYGRPTRSTPTQLTGIVVRTLPVMTRFMDTASPLRIPGNAALSFNELPETWVQGQTASILTPLPCSLAQDDRSTWTAVRTLFPGLDDAAQRVGYTEEDPTRSEVAAMDDSQLRNLFELQKSAPPPAPAQARETPP</sequence>
<feature type="transmembrane region" description="Helical" evidence="1">
    <location>
        <begin position="12"/>
        <end position="35"/>
    </location>
</feature>
<dbReference type="OrthoDB" id="5526253at2"/>
<dbReference type="EMBL" id="JABFJV010000117">
    <property type="protein sequence ID" value="NOK35575.1"/>
    <property type="molecule type" value="Genomic_DNA"/>
</dbReference>
<organism evidence="2 3">
    <name type="scientific">Corallococcus exercitus</name>
    <dbReference type="NCBI Taxonomy" id="2316736"/>
    <lineage>
        <taxon>Bacteria</taxon>
        <taxon>Pseudomonadati</taxon>
        <taxon>Myxococcota</taxon>
        <taxon>Myxococcia</taxon>
        <taxon>Myxococcales</taxon>
        <taxon>Cystobacterineae</taxon>
        <taxon>Myxococcaceae</taxon>
        <taxon>Corallococcus</taxon>
    </lineage>
</organism>
<dbReference type="RefSeq" id="WP_120524300.1">
    <property type="nucleotide sequence ID" value="NZ_JABFJV010000117.1"/>
</dbReference>
<name>A0A3A8ICX4_9BACT</name>
<evidence type="ECO:0000256" key="1">
    <source>
        <dbReference type="SAM" id="Phobius"/>
    </source>
</evidence>
<evidence type="ECO:0000313" key="3">
    <source>
        <dbReference type="Proteomes" id="UP000563426"/>
    </source>
</evidence>
<accession>A0A3A8ICX4</accession>
<dbReference type="AlphaFoldDB" id="A0A3A8ICX4"/>
<proteinExistence type="predicted"/>
<keyword evidence="1" id="KW-0472">Membrane</keyword>
<reference evidence="2 3" key="1">
    <citation type="submission" date="2020-05" db="EMBL/GenBank/DDBJ databases">
        <authorList>
            <person name="Whitworth D."/>
        </authorList>
    </citation>
    <scope>NUCLEOTIDE SEQUENCE [LARGE SCALE GENOMIC DNA]</scope>
    <source>
        <strain evidence="2 3">AB043B</strain>
    </source>
</reference>
<keyword evidence="3" id="KW-1185">Reference proteome</keyword>
<keyword evidence="1" id="KW-1133">Transmembrane helix</keyword>
<gene>
    <name evidence="2" type="ORF">HMI49_20450</name>
</gene>
<evidence type="ECO:0000313" key="2">
    <source>
        <dbReference type="EMBL" id="NOK35575.1"/>
    </source>
</evidence>
<dbReference type="Proteomes" id="UP000563426">
    <property type="component" value="Unassembled WGS sequence"/>
</dbReference>
<comment type="caution">
    <text evidence="2">The sequence shown here is derived from an EMBL/GenBank/DDBJ whole genome shotgun (WGS) entry which is preliminary data.</text>
</comment>
<protein>
    <submittedName>
        <fullName evidence="2">Uncharacterized protein</fullName>
    </submittedName>
</protein>
<keyword evidence="1" id="KW-0812">Transmembrane</keyword>